<dbReference type="GO" id="GO:0005829">
    <property type="term" value="C:cytosol"/>
    <property type="evidence" value="ECO:0007669"/>
    <property type="project" value="TreeGrafter"/>
</dbReference>
<dbReference type="EMBL" id="SRLD01000026">
    <property type="protein sequence ID" value="TGE15078.1"/>
    <property type="molecule type" value="Genomic_DNA"/>
</dbReference>
<dbReference type="GO" id="GO:0000287">
    <property type="term" value="F:magnesium ion binding"/>
    <property type="evidence" value="ECO:0007669"/>
    <property type="project" value="InterPro"/>
</dbReference>
<feature type="domain" description="4'-phosphopantetheinyl transferase N-terminal" evidence="4">
    <location>
        <begin position="15"/>
        <end position="96"/>
    </location>
</feature>
<dbReference type="InterPro" id="IPR055066">
    <property type="entry name" value="AASDHPPT_N"/>
</dbReference>
<name>A0A4Z0PID9_9BACT</name>
<dbReference type="Pfam" id="PF01648">
    <property type="entry name" value="ACPS"/>
    <property type="match status" value="1"/>
</dbReference>
<evidence type="ECO:0000259" key="4">
    <source>
        <dbReference type="Pfam" id="PF22624"/>
    </source>
</evidence>
<sequence length="226" mass="26250">MLRLLYTNIECLEDKEIAHYLDFLPYSMHGDILRYKFADDQKHRLLARLMLRYCLLETTGSDELMTSWKKNDNHKPYVAGWYPFNISHAGKWVIFAYSNEDIGVDIEKQTAVDYQSLIAYFHPEEQAYVRLSDDKQLSFFNIWVKKEAILKAIGTGIVEGWQEFSCLDEIVAYKNEKWLFHSLSIDPGYVSYLCTSENITSFELQEVRASTIATQAHSAAYALKEA</sequence>
<comment type="similarity">
    <text evidence="1">Belongs to the P-Pant transferase superfamily. Gsp/Sfp/HetI/AcpT family.</text>
</comment>
<dbReference type="SUPFAM" id="SSF56214">
    <property type="entry name" value="4'-phosphopantetheinyl transferase"/>
    <property type="match status" value="2"/>
</dbReference>
<dbReference type="GO" id="GO:0019878">
    <property type="term" value="P:lysine biosynthetic process via aminoadipic acid"/>
    <property type="evidence" value="ECO:0007669"/>
    <property type="project" value="TreeGrafter"/>
</dbReference>
<dbReference type="Gene3D" id="3.90.470.20">
    <property type="entry name" value="4'-phosphopantetheinyl transferase domain"/>
    <property type="match status" value="2"/>
</dbReference>
<keyword evidence="2 5" id="KW-0808">Transferase</keyword>
<evidence type="ECO:0000256" key="1">
    <source>
        <dbReference type="ARBA" id="ARBA00010990"/>
    </source>
</evidence>
<dbReference type="InterPro" id="IPR050559">
    <property type="entry name" value="P-Pant_transferase_sf"/>
</dbReference>
<reference evidence="5 6" key="1">
    <citation type="submission" date="2019-04" db="EMBL/GenBank/DDBJ databases">
        <authorList>
            <person name="Feng G."/>
            <person name="Zhang J."/>
            <person name="Zhu H."/>
        </authorList>
    </citation>
    <scope>NUCLEOTIDE SEQUENCE [LARGE SCALE GENOMIC DNA]</scope>
    <source>
        <strain evidence="5 6">JCM 17223</strain>
    </source>
</reference>
<dbReference type="RefSeq" id="WP_135498373.1">
    <property type="nucleotide sequence ID" value="NZ_SRLD01000026.1"/>
</dbReference>
<evidence type="ECO:0000313" key="6">
    <source>
        <dbReference type="Proteomes" id="UP000297739"/>
    </source>
</evidence>
<evidence type="ECO:0000313" key="5">
    <source>
        <dbReference type="EMBL" id="TGE15078.1"/>
    </source>
</evidence>
<keyword evidence="6" id="KW-1185">Reference proteome</keyword>
<dbReference type="Proteomes" id="UP000297739">
    <property type="component" value="Unassembled WGS sequence"/>
</dbReference>
<dbReference type="OrthoDB" id="9808281at2"/>
<dbReference type="GO" id="GO:0008897">
    <property type="term" value="F:holo-[acyl-carrier-protein] synthase activity"/>
    <property type="evidence" value="ECO:0007669"/>
    <property type="project" value="InterPro"/>
</dbReference>
<comment type="caution">
    <text evidence="5">The sequence shown here is derived from an EMBL/GenBank/DDBJ whole genome shotgun (WGS) entry which is preliminary data.</text>
</comment>
<proteinExistence type="inferred from homology"/>
<dbReference type="Pfam" id="PF22624">
    <property type="entry name" value="AASDHPPT_N"/>
    <property type="match status" value="1"/>
</dbReference>
<evidence type="ECO:0000259" key="3">
    <source>
        <dbReference type="Pfam" id="PF01648"/>
    </source>
</evidence>
<dbReference type="InterPro" id="IPR037143">
    <property type="entry name" value="4-PPantetheinyl_Trfase_dom_sf"/>
</dbReference>
<dbReference type="PANTHER" id="PTHR12215">
    <property type="entry name" value="PHOSPHOPANTETHEINE TRANSFERASE"/>
    <property type="match status" value="1"/>
</dbReference>
<organism evidence="5 6">
    <name type="scientific">Hymenobacter elongatus</name>
    <dbReference type="NCBI Taxonomy" id="877208"/>
    <lineage>
        <taxon>Bacteria</taxon>
        <taxon>Pseudomonadati</taxon>
        <taxon>Bacteroidota</taxon>
        <taxon>Cytophagia</taxon>
        <taxon>Cytophagales</taxon>
        <taxon>Hymenobacteraceae</taxon>
        <taxon>Hymenobacter</taxon>
    </lineage>
</organism>
<gene>
    <name evidence="5" type="ORF">E5J99_13665</name>
</gene>
<dbReference type="InterPro" id="IPR008278">
    <property type="entry name" value="4-PPantetheinyl_Trfase_dom"/>
</dbReference>
<dbReference type="PANTHER" id="PTHR12215:SF10">
    <property type="entry name" value="L-AMINOADIPATE-SEMIALDEHYDE DEHYDROGENASE-PHOSPHOPANTETHEINYL TRANSFERASE"/>
    <property type="match status" value="1"/>
</dbReference>
<accession>A0A4Z0PID9</accession>
<dbReference type="AlphaFoldDB" id="A0A4Z0PID9"/>
<protein>
    <submittedName>
        <fullName evidence="5">4'-phosphopantetheinyl transferase superfamily protein</fullName>
    </submittedName>
</protein>
<evidence type="ECO:0000256" key="2">
    <source>
        <dbReference type="ARBA" id="ARBA00022679"/>
    </source>
</evidence>
<feature type="domain" description="4'-phosphopantetheinyl transferase" evidence="3">
    <location>
        <begin position="102"/>
        <end position="168"/>
    </location>
</feature>